<dbReference type="AlphaFoldDB" id="A0A7J8YUR6"/>
<reference evidence="1 2" key="1">
    <citation type="journal article" date="2019" name="Genome Biol. Evol.">
        <title>Insights into the evolution of the New World diploid cottons (Gossypium, subgenus Houzingenia) based on genome sequencing.</title>
        <authorList>
            <person name="Grover C.E."/>
            <person name="Arick M.A. 2nd"/>
            <person name="Thrash A."/>
            <person name="Conover J.L."/>
            <person name="Sanders W.S."/>
            <person name="Peterson D.G."/>
            <person name="Frelichowski J.E."/>
            <person name="Scheffler J.A."/>
            <person name="Scheffler B.E."/>
            <person name="Wendel J.F."/>
        </authorList>
    </citation>
    <scope>NUCLEOTIDE SEQUENCE [LARGE SCALE GENOMIC DNA]</scope>
    <source>
        <strain evidence="1">185</strain>
        <tissue evidence="1">Leaf</tissue>
    </source>
</reference>
<protein>
    <submittedName>
        <fullName evidence="1">Uncharacterized protein</fullName>
    </submittedName>
</protein>
<dbReference type="PANTHER" id="PTHR31741">
    <property type="entry name" value="OS02G0726500 PROTEIN-RELATED"/>
    <property type="match status" value="1"/>
</dbReference>
<dbReference type="PANTHER" id="PTHR31741:SF3">
    <property type="entry name" value="O-FUCOSYLTRANSFERASE FAMILY PROTEIN"/>
    <property type="match status" value="1"/>
</dbReference>
<organism evidence="1 2">
    <name type="scientific">Gossypium aridum</name>
    <name type="common">American cotton</name>
    <name type="synonym">Erioxylum aridum</name>
    <dbReference type="NCBI Taxonomy" id="34290"/>
    <lineage>
        <taxon>Eukaryota</taxon>
        <taxon>Viridiplantae</taxon>
        <taxon>Streptophyta</taxon>
        <taxon>Embryophyta</taxon>
        <taxon>Tracheophyta</taxon>
        <taxon>Spermatophyta</taxon>
        <taxon>Magnoliopsida</taxon>
        <taxon>eudicotyledons</taxon>
        <taxon>Gunneridae</taxon>
        <taxon>Pentapetalae</taxon>
        <taxon>rosids</taxon>
        <taxon>malvids</taxon>
        <taxon>Malvales</taxon>
        <taxon>Malvaceae</taxon>
        <taxon>Malvoideae</taxon>
        <taxon>Gossypium</taxon>
    </lineage>
</organism>
<proteinExistence type="predicted"/>
<gene>
    <name evidence="1" type="ORF">Goari_005483</name>
</gene>
<comment type="caution">
    <text evidence="1">The sequence shown here is derived from an EMBL/GenBank/DDBJ whole genome shotgun (WGS) entry which is preliminary data.</text>
</comment>
<name>A0A7J8YUR6_GOSAI</name>
<evidence type="ECO:0000313" key="1">
    <source>
        <dbReference type="EMBL" id="MBA0703080.1"/>
    </source>
</evidence>
<dbReference type="Proteomes" id="UP000593577">
    <property type="component" value="Unassembled WGS sequence"/>
</dbReference>
<evidence type="ECO:0000313" key="2">
    <source>
        <dbReference type="Proteomes" id="UP000593577"/>
    </source>
</evidence>
<dbReference type="GO" id="GO:0005737">
    <property type="term" value="C:cytoplasm"/>
    <property type="evidence" value="ECO:0007669"/>
    <property type="project" value="TreeGrafter"/>
</dbReference>
<sequence>MATLDHLVSLDSDIFLPTYAGDMEKVVEGHRRWIQKWNEFSELVKAVHANRMGSPSPRDTNPRECLPQLLLRKSVTELLG</sequence>
<keyword evidence="2" id="KW-1185">Reference proteome</keyword>
<accession>A0A7J8YUR6</accession>
<dbReference type="EMBL" id="JABFAA010355215">
    <property type="protein sequence ID" value="MBA0703080.1"/>
    <property type="molecule type" value="Genomic_DNA"/>
</dbReference>